<reference evidence="1 2" key="1">
    <citation type="submission" date="2008-07" db="EMBL/GenBank/DDBJ databases">
        <authorList>
            <person name="El-Sayed N."/>
            <person name="Caler E."/>
            <person name="Inman J."/>
            <person name="Amedeo P."/>
            <person name="Hass B."/>
            <person name="Wortman J."/>
        </authorList>
    </citation>
    <scope>NUCLEOTIDE SEQUENCE [LARGE SCALE GENOMIC DNA]</scope>
    <source>
        <strain evidence="2">ATCC 50983 / TXsc</strain>
    </source>
</reference>
<accession>C5KGZ9</accession>
<evidence type="ECO:0000313" key="1">
    <source>
        <dbReference type="EMBL" id="EER15861.1"/>
    </source>
</evidence>
<gene>
    <name evidence="1" type="ORF">Pmar_PMAR003313</name>
</gene>
<name>C5KGZ9_PERM5</name>
<organism evidence="2">
    <name type="scientific">Perkinsus marinus (strain ATCC 50983 / TXsc)</name>
    <dbReference type="NCBI Taxonomy" id="423536"/>
    <lineage>
        <taxon>Eukaryota</taxon>
        <taxon>Sar</taxon>
        <taxon>Alveolata</taxon>
        <taxon>Perkinsozoa</taxon>
        <taxon>Perkinsea</taxon>
        <taxon>Perkinsida</taxon>
        <taxon>Perkinsidae</taxon>
        <taxon>Perkinsus</taxon>
    </lineage>
</organism>
<dbReference type="AlphaFoldDB" id="C5KGZ9"/>
<dbReference type="GeneID" id="9060697"/>
<keyword evidence="2" id="KW-1185">Reference proteome</keyword>
<protein>
    <submittedName>
        <fullName evidence="1">Uncharacterized protein</fullName>
    </submittedName>
</protein>
<proteinExistence type="predicted"/>
<evidence type="ECO:0000313" key="2">
    <source>
        <dbReference type="Proteomes" id="UP000007800"/>
    </source>
</evidence>
<sequence length="124" mass="13436">MAGSAVAHVVQFTRGSTQQLPFPEDLFSGKGCECSQPLPGLLRRIPKVEERLHCMSVWPSTPSEGRSTLEVAPSESSLSSSLSTVHSASSLTSTLASSNDLETSYNMLESVEDLRVTDYAATWW</sequence>
<dbReference type="EMBL" id="GG673069">
    <property type="protein sequence ID" value="EER15861.1"/>
    <property type="molecule type" value="Genomic_DNA"/>
</dbReference>
<dbReference type="Proteomes" id="UP000007800">
    <property type="component" value="Unassembled WGS sequence"/>
</dbReference>
<dbReference type="InParanoid" id="C5KGZ9"/>
<dbReference type="RefSeq" id="XP_002784065.1">
    <property type="nucleotide sequence ID" value="XM_002784019.1"/>
</dbReference>